<dbReference type="SUPFAM" id="SSF51735">
    <property type="entry name" value="NAD(P)-binding Rossmann-fold domains"/>
    <property type="match status" value="1"/>
</dbReference>
<dbReference type="InterPro" id="IPR036291">
    <property type="entry name" value="NAD(P)-bd_dom_sf"/>
</dbReference>
<keyword evidence="3" id="KW-1185">Reference proteome</keyword>
<dbReference type="AlphaFoldDB" id="A0A4R6U3K2"/>
<reference evidence="2 3" key="1">
    <citation type="submission" date="2019-03" db="EMBL/GenBank/DDBJ databases">
        <title>Genomic Encyclopedia of Type Strains, Phase IV (KMG-IV): sequencing the most valuable type-strain genomes for metagenomic binning, comparative biology and taxonomic classification.</title>
        <authorList>
            <person name="Goeker M."/>
        </authorList>
    </citation>
    <scope>NUCLEOTIDE SEQUENCE [LARGE SCALE GENOMIC DNA]</scope>
    <source>
        <strain evidence="2 3">DSM 28697</strain>
    </source>
</reference>
<proteinExistence type="predicted"/>
<gene>
    <name evidence="2" type="ORF">EV213_11254</name>
</gene>
<dbReference type="InterPro" id="IPR013332">
    <property type="entry name" value="KPR_N"/>
</dbReference>
<evidence type="ECO:0000313" key="2">
    <source>
        <dbReference type="EMBL" id="TDQ37694.1"/>
    </source>
</evidence>
<dbReference type="OrthoDB" id="9793586at2"/>
<evidence type="ECO:0000259" key="1">
    <source>
        <dbReference type="Pfam" id="PF02558"/>
    </source>
</evidence>
<name>A0A4R6U3K2_9BACI</name>
<dbReference type="Pfam" id="PF02558">
    <property type="entry name" value="ApbA"/>
    <property type="match status" value="1"/>
</dbReference>
<sequence>MMSVGQRRILIFGAGVIGSFYGAKFAEAGIKVTLLARGKRLDMLRREGLRYHENGKVKRVKVEVIDQLKSDDIYDYIFVPVRYDHVEKALHALKDNQSPTIVTMTNIPTGYAPWLDIVGDRLLPAFPSAGGEIKGGVVYAQFGPSALQATTFGEVNGQESERVKGLAELFRKAEIASSISKNMTAFQITHAAWVVGMNKVIYTDKGIMSHAEAVSPETVRRMTSTIKAYVGVLEKAEVPITPAKFKLILKVPDWLMTFALGRLLRTKMVSDVLLGGHASVVRPEIEMLDKSFIDFLRNKKISIPDSL</sequence>
<dbReference type="RefSeq" id="WP_133581157.1">
    <property type="nucleotide sequence ID" value="NZ_SNYJ01000012.1"/>
</dbReference>
<comment type="caution">
    <text evidence="2">The sequence shown here is derived from an EMBL/GenBank/DDBJ whole genome shotgun (WGS) entry which is preliminary data.</text>
</comment>
<feature type="domain" description="Ketopantoate reductase N-terminal" evidence="1">
    <location>
        <begin position="9"/>
        <end position="111"/>
    </location>
</feature>
<dbReference type="Proteomes" id="UP000295632">
    <property type="component" value="Unassembled WGS sequence"/>
</dbReference>
<evidence type="ECO:0000313" key="3">
    <source>
        <dbReference type="Proteomes" id="UP000295632"/>
    </source>
</evidence>
<organism evidence="2 3">
    <name type="scientific">Aureibacillus halotolerans</name>
    <dbReference type="NCBI Taxonomy" id="1508390"/>
    <lineage>
        <taxon>Bacteria</taxon>
        <taxon>Bacillati</taxon>
        <taxon>Bacillota</taxon>
        <taxon>Bacilli</taxon>
        <taxon>Bacillales</taxon>
        <taxon>Bacillaceae</taxon>
        <taxon>Aureibacillus</taxon>
    </lineage>
</organism>
<protein>
    <submittedName>
        <fullName evidence="2">2-dehydropantoate 2-reductase</fullName>
    </submittedName>
</protein>
<dbReference type="Gene3D" id="3.40.50.720">
    <property type="entry name" value="NAD(P)-binding Rossmann-like Domain"/>
    <property type="match status" value="1"/>
</dbReference>
<accession>A0A4R6U3K2</accession>
<dbReference type="EMBL" id="SNYJ01000012">
    <property type="protein sequence ID" value="TDQ37694.1"/>
    <property type="molecule type" value="Genomic_DNA"/>
</dbReference>